<reference evidence="1" key="1">
    <citation type="submission" date="2023-10" db="EMBL/GenBank/DDBJ databases">
        <authorList>
            <person name="Domelevo Entfellner J.-B."/>
        </authorList>
    </citation>
    <scope>NUCLEOTIDE SEQUENCE</scope>
</reference>
<gene>
    <name evidence="1" type="ORF">AYBTSS11_LOCUS14078</name>
</gene>
<evidence type="ECO:0000313" key="1">
    <source>
        <dbReference type="EMBL" id="CAJ1950107.1"/>
    </source>
</evidence>
<sequence>MQACGWTLKVPPAGPPPGKCNRENESECCHKGKMGMEEALQNVTTRFTQTTLQLCHYQLDGSITEGVITISSSLQMEEGSMPWLLMSVIPEEGVMLNMISSLHAPTMLLDASEAVWKALGVPKRDWGELDILWSDA</sequence>
<keyword evidence="2" id="KW-1185">Reference proteome</keyword>
<name>A0AA86VJB2_9FABA</name>
<evidence type="ECO:0000313" key="2">
    <source>
        <dbReference type="Proteomes" id="UP001189624"/>
    </source>
</evidence>
<accession>A0AA86VJB2</accession>
<organism evidence="1 2">
    <name type="scientific">Sphenostylis stenocarpa</name>
    <dbReference type="NCBI Taxonomy" id="92480"/>
    <lineage>
        <taxon>Eukaryota</taxon>
        <taxon>Viridiplantae</taxon>
        <taxon>Streptophyta</taxon>
        <taxon>Embryophyta</taxon>
        <taxon>Tracheophyta</taxon>
        <taxon>Spermatophyta</taxon>
        <taxon>Magnoliopsida</taxon>
        <taxon>eudicotyledons</taxon>
        <taxon>Gunneridae</taxon>
        <taxon>Pentapetalae</taxon>
        <taxon>rosids</taxon>
        <taxon>fabids</taxon>
        <taxon>Fabales</taxon>
        <taxon>Fabaceae</taxon>
        <taxon>Papilionoideae</taxon>
        <taxon>50 kb inversion clade</taxon>
        <taxon>NPAAA clade</taxon>
        <taxon>indigoferoid/millettioid clade</taxon>
        <taxon>Phaseoleae</taxon>
        <taxon>Sphenostylis</taxon>
    </lineage>
</organism>
<dbReference type="EMBL" id="OY731401">
    <property type="protein sequence ID" value="CAJ1950107.1"/>
    <property type="molecule type" value="Genomic_DNA"/>
</dbReference>
<proteinExistence type="predicted"/>
<dbReference type="Proteomes" id="UP001189624">
    <property type="component" value="Chromosome 4"/>
</dbReference>
<dbReference type="AlphaFoldDB" id="A0AA86VJB2"/>
<dbReference type="Gramene" id="rna-AYBTSS11_LOCUS14078">
    <property type="protein sequence ID" value="CAJ1950107.1"/>
    <property type="gene ID" value="gene-AYBTSS11_LOCUS14078"/>
</dbReference>
<protein>
    <submittedName>
        <fullName evidence="1">Uncharacterized protein</fullName>
    </submittedName>
</protein>